<proteinExistence type="predicted"/>
<gene>
    <name evidence="1" type="ORF">SDC9_89294</name>
</gene>
<dbReference type="InterPro" id="IPR015424">
    <property type="entry name" value="PyrdxlP-dep_Trfase"/>
</dbReference>
<dbReference type="GO" id="GO:0000271">
    <property type="term" value="P:polysaccharide biosynthetic process"/>
    <property type="evidence" value="ECO:0007669"/>
    <property type="project" value="TreeGrafter"/>
</dbReference>
<protein>
    <submittedName>
        <fullName evidence="1">Uncharacterized protein</fullName>
    </submittedName>
</protein>
<name>A0A644ZPF2_9ZZZZ</name>
<reference evidence="1" key="1">
    <citation type="submission" date="2019-08" db="EMBL/GenBank/DDBJ databases">
        <authorList>
            <person name="Kucharzyk K."/>
            <person name="Murdoch R.W."/>
            <person name="Higgins S."/>
            <person name="Loffler F."/>
        </authorList>
    </citation>
    <scope>NUCLEOTIDE SEQUENCE</scope>
</reference>
<sequence>MLALEEKLPYIHTRIGFNYRMTEIQSVIGINELKRFDSWNLKRRFEYAAMYDKAFAGMKGIKKLPVNTAERKCSYWWYPILIDLDSLDCQADTILKDLLAIKIPCYGIQWPEAYEEKAYIEHKGFGEANFPFDSEEYTDPSAVDYAKYKCPVAHKLRFETVCLFLHPSWEKIHIERCIEGLTTVIKAHLKKK</sequence>
<organism evidence="1">
    <name type="scientific">bioreactor metagenome</name>
    <dbReference type="NCBI Taxonomy" id="1076179"/>
    <lineage>
        <taxon>unclassified sequences</taxon>
        <taxon>metagenomes</taxon>
        <taxon>ecological metagenomes</taxon>
    </lineage>
</organism>
<dbReference type="AlphaFoldDB" id="A0A644ZPF2"/>
<dbReference type="PANTHER" id="PTHR30244:SF34">
    <property type="entry name" value="DTDP-4-AMINO-4,6-DIDEOXYGALACTOSE TRANSAMINASE"/>
    <property type="match status" value="1"/>
</dbReference>
<dbReference type="PANTHER" id="PTHR30244">
    <property type="entry name" value="TRANSAMINASE"/>
    <property type="match status" value="1"/>
</dbReference>
<dbReference type="GO" id="GO:0030170">
    <property type="term" value="F:pyridoxal phosphate binding"/>
    <property type="evidence" value="ECO:0007669"/>
    <property type="project" value="TreeGrafter"/>
</dbReference>
<dbReference type="Gene3D" id="3.90.1150.10">
    <property type="entry name" value="Aspartate Aminotransferase, domain 1"/>
    <property type="match status" value="1"/>
</dbReference>
<dbReference type="InterPro" id="IPR015422">
    <property type="entry name" value="PyrdxlP-dep_Trfase_small"/>
</dbReference>
<evidence type="ECO:0000313" key="1">
    <source>
        <dbReference type="EMBL" id="MPM42627.1"/>
    </source>
</evidence>
<dbReference type="InterPro" id="IPR000653">
    <property type="entry name" value="DegT/StrS_aminotransferase"/>
</dbReference>
<comment type="caution">
    <text evidence="1">The sequence shown here is derived from an EMBL/GenBank/DDBJ whole genome shotgun (WGS) entry which is preliminary data.</text>
</comment>
<accession>A0A644ZPF2</accession>
<dbReference type="Pfam" id="PF01041">
    <property type="entry name" value="DegT_DnrJ_EryC1"/>
    <property type="match status" value="1"/>
</dbReference>
<dbReference type="SUPFAM" id="SSF53383">
    <property type="entry name" value="PLP-dependent transferases"/>
    <property type="match status" value="1"/>
</dbReference>
<dbReference type="EMBL" id="VSSQ01009796">
    <property type="protein sequence ID" value="MPM42627.1"/>
    <property type="molecule type" value="Genomic_DNA"/>
</dbReference>
<dbReference type="GO" id="GO:0008483">
    <property type="term" value="F:transaminase activity"/>
    <property type="evidence" value="ECO:0007669"/>
    <property type="project" value="TreeGrafter"/>
</dbReference>